<protein>
    <submittedName>
        <fullName evidence="8">DgyrCDS6275</fullName>
    </submittedName>
</protein>
<evidence type="ECO:0000256" key="5">
    <source>
        <dbReference type="ARBA" id="ARBA00022840"/>
    </source>
</evidence>
<dbReference type="PANTHER" id="PTHR24342:SF12">
    <property type="entry name" value="DEATH-ASSOCIATED PROTEIN KINASE RELATED"/>
    <property type="match status" value="1"/>
</dbReference>
<keyword evidence="2" id="KW-0808">Transferase</keyword>
<dbReference type="GO" id="GO:0035556">
    <property type="term" value="P:intracellular signal transduction"/>
    <property type="evidence" value="ECO:0007669"/>
    <property type="project" value="TreeGrafter"/>
</dbReference>
<evidence type="ECO:0000256" key="1">
    <source>
        <dbReference type="ARBA" id="ARBA00022527"/>
    </source>
</evidence>
<dbReference type="AlphaFoldDB" id="A0A7I8VMJ8"/>
<dbReference type="GO" id="GO:0004674">
    <property type="term" value="F:protein serine/threonine kinase activity"/>
    <property type="evidence" value="ECO:0007669"/>
    <property type="project" value="UniProtKB-KW"/>
</dbReference>
<organism evidence="8 9">
    <name type="scientific">Dimorphilus gyrociliatus</name>
    <dbReference type="NCBI Taxonomy" id="2664684"/>
    <lineage>
        <taxon>Eukaryota</taxon>
        <taxon>Metazoa</taxon>
        <taxon>Spiralia</taxon>
        <taxon>Lophotrochozoa</taxon>
        <taxon>Annelida</taxon>
        <taxon>Polychaeta</taxon>
        <taxon>Polychaeta incertae sedis</taxon>
        <taxon>Dinophilidae</taxon>
        <taxon>Dimorphilus</taxon>
    </lineage>
</organism>
<evidence type="ECO:0000313" key="9">
    <source>
        <dbReference type="Proteomes" id="UP000549394"/>
    </source>
</evidence>
<evidence type="ECO:0000256" key="3">
    <source>
        <dbReference type="ARBA" id="ARBA00022741"/>
    </source>
</evidence>
<evidence type="ECO:0000256" key="2">
    <source>
        <dbReference type="ARBA" id="ARBA00022679"/>
    </source>
</evidence>
<dbReference type="GO" id="GO:0005634">
    <property type="term" value="C:nucleus"/>
    <property type="evidence" value="ECO:0007669"/>
    <property type="project" value="TreeGrafter"/>
</dbReference>
<dbReference type="PANTHER" id="PTHR24342">
    <property type="entry name" value="SERINE/THREONINE-PROTEIN KINASE 17"/>
    <property type="match status" value="1"/>
</dbReference>
<evidence type="ECO:0000313" key="8">
    <source>
        <dbReference type="EMBL" id="CAD5117506.1"/>
    </source>
</evidence>
<keyword evidence="1" id="KW-0723">Serine/threonine-protein kinase</keyword>
<sequence>MHFWNELFSRTLDLLLSLSLSLCLSVYLYQFISLLLPHSIYPHSSPNLGLLIQQPANILLMGPPPSHDIRLCDFGLAQLLEENIEQYQLAGTTDYMAPEVINFESLTTKSDIWSVGVLTYVLLSGMSPFNFENGDDQNVRLNITKCNYDFNDYFDNIPEAAIEFIKSVLVLLHRDRPTAKECLKDVWFEANDNKENKQGKVENRRSTQNTNIKIDVKKEDKVDIGEKITEILNEVKDRIQSPTENEKNKTILSNQINSPGSEEMSCSKKLVIEAKTPTRQSPLGCRRCLAISVDDEPAKRSKCFEYSPPIKS</sequence>
<name>A0A7I8VMJ8_9ANNE</name>
<accession>A0A7I8VMJ8</accession>
<evidence type="ECO:0000259" key="7">
    <source>
        <dbReference type="PROSITE" id="PS50011"/>
    </source>
</evidence>
<dbReference type="GO" id="GO:0005524">
    <property type="term" value="F:ATP binding"/>
    <property type="evidence" value="ECO:0007669"/>
    <property type="project" value="UniProtKB-KW"/>
</dbReference>
<dbReference type="Pfam" id="PF00069">
    <property type="entry name" value="Pkinase"/>
    <property type="match status" value="1"/>
</dbReference>
<comment type="caution">
    <text evidence="8">The sequence shown here is derived from an EMBL/GenBank/DDBJ whole genome shotgun (WGS) entry which is preliminary data.</text>
</comment>
<dbReference type="Gene3D" id="1.10.510.10">
    <property type="entry name" value="Transferase(Phosphotransferase) domain 1"/>
    <property type="match status" value="1"/>
</dbReference>
<dbReference type="GO" id="GO:0043065">
    <property type="term" value="P:positive regulation of apoptotic process"/>
    <property type="evidence" value="ECO:0007669"/>
    <property type="project" value="TreeGrafter"/>
</dbReference>
<dbReference type="SUPFAM" id="SSF56112">
    <property type="entry name" value="Protein kinase-like (PK-like)"/>
    <property type="match status" value="1"/>
</dbReference>
<dbReference type="SMART" id="SM00220">
    <property type="entry name" value="S_TKc"/>
    <property type="match status" value="1"/>
</dbReference>
<reference evidence="8 9" key="1">
    <citation type="submission" date="2020-08" db="EMBL/GenBank/DDBJ databases">
        <authorList>
            <person name="Hejnol A."/>
        </authorList>
    </citation>
    <scope>NUCLEOTIDE SEQUENCE [LARGE SCALE GENOMIC DNA]</scope>
</reference>
<evidence type="ECO:0000256" key="6">
    <source>
        <dbReference type="SAM" id="MobiDB-lite"/>
    </source>
</evidence>
<keyword evidence="3" id="KW-0547">Nucleotide-binding</keyword>
<keyword evidence="4" id="KW-0418">Kinase</keyword>
<feature type="region of interest" description="Disordered" evidence="6">
    <location>
        <begin position="242"/>
        <end position="262"/>
    </location>
</feature>
<dbReference type="EMBL" id="CAJFCJ010000007">
    <property type="protein sequence ID" value="CAD5117506.1"/>
    <property type="molecule type" value="Genomic_DNA"/>
</dbReference>
<dbReference type="PROSITE" id="PS50011">
    <property type="entry name" value="PROTEIN_KINASE_DOM"/>
    <property type="match status" value="1"/>
</dbReference>
<keyword evidence="9" id="KW-1185">Reference proteome</keyword>
<dbReference type="InterPro" id="IPR011009">
    <property type="entry name" value="Kinase-like_dom_sf"/>
</dbReference>
<dbReference type="InterPro" id="IPR000719">
    <property type="entry name" value="Prot_kinase_dom"/>
</dbReference>
<feature type="compositionally biased region" description="Polar residues" evidence="6">
    <location>
        <begin position="250"/>
        <end position="260"/>
    </location>
</feature>
<keyword evidence="5" id="KW-0067">ATP-binding</keyword>
<evidence type="ECO:0000256" key="4">
    <source>
        <dbReference type="ARBA" id="ARBA00022777"/>
    </source>
</evidence>
<proteinExistence type="predicted"/>
<gene>
    <name evidence="8" type="ORF">DGYR_LOCUS6026</name>
</gene>
<dbReference type="Proteomes" id="UP000549394">
    <property type="component" value="Unassembled WGS sequence"/>
</dbReference>
<dbReference type="OrthoDB" id="504170at2759"/>
<feature type="domain" description="Protein kinase" evidence="7">
    <location>
        <begin position="1"/>
        <end position="188"/>
    </location>
</feature>